<evidence type="ECO:0000259" key="1">
    <source>
        <dbReference type="Pfam" id="PF12697"/>
    </source>
</evidence>
<dbReference type="Pfam" id="PF12697">
    <property type="entry name" value="Abhydrolase_6"/>
    <property type="match status" value="1"/>
</dbReference>
<evidence type="ECO:0000313" key="3">
    <source>
        <dbReference type="Proteomes" id="UP000317010"/>
    </source>
</evidence>
<organism evidence="2 3">
    <name type="scientific">Mucilaginibacter frigoritolerans</name>
    <dbReference type="NCBI Taxonomy" id="652788"/>
    <lineage>
        <taxon>Bacteria</taxon>
        <taxon>Pseudomonadati</taxon>
        <taxon>Bacteroidota</taxon>
        <taxon>Sphingobacteriia</taxon>
        <taxon>Sphingobacteriales</taxon>
        <taxon>Sphingobacteriaceae</taxon>
        <taxon>Mucilaginibacter</taxon>
    </lineage>
</organism>
<evidence type="ECO:0000313" key="2">
    <source>
        <dbReference type="EMBL" id="TWI98688.1"/>
    </source>
</evidence>
<dbReference type="Gene3D" id="3.40.50.1820">
    <property type="entry name" value="alpha/beta hydrolase"/>
    <property type="match status" value="1"/>
</dbReference>
<reference evidence="2 3" key="1">
    <citation type="submission" date="2019-07" db="EMBL/GenBank/DDBJ databases">
        <title>Genomic Encyclopedia of Archaeal and Bacterial Type Strains, Phase II (KMG-II): from individual species to whole genera.</title>
        <authorList>
            <person name="Goeker M."/>
        </authorList>
    </citation>
    <scope>NUCLEOTIDE SEQUENCE [LARGE SCALE GENOMIC DNA]</scope>
    <source>
        <strain evidence="2 3">ATCC BAA-1854</strain>
    </source>
</reference>
<keyword evidence="3" id="KW-1185">Reference proteome</keyword>
<protein>
    <submittedName>
        <fullName evidence="2">Pimeloyl-ACP methyl ester carboxylesterase</fullName>
    </submittedName>
</protein>
<proteinExistence type="predicted"/>
<sequence length="307" mass="34997">MEIVTGMKKITFGVFLLLLLSSFKLEASNYTFGVRIVGKGKPMILIPGLKGSADTYNDVVAHYKDHYTCYVITLAGFAGQPASAELNHPLKGQRDEIIRYIIEKRLHKPVLVGFSFGGTLAIWIASTRPDLIGALIELDGVPFDAGIEKNHVNMDSIRRDARFRNEKIIDAQADYWQHVDSVRHTKKFREQGFLDMKELVTDTTRINQILDWDDLSDYKASRLMVNEMNSLDLRDSVSKISSPILVLGSWKGWVNFKTKETVAARYQKQYSPADKVTIVFSENGKHFLMYDDFNWMIGEMDKFLKSI</sequence>
<dbReference type="Proteomes" id="UP000317010">
    <property type="component" value="Unassembled WGS sequence"/>
</dbReference>
<dbReference type="AlphaFoldDB" id="A0A562TZL6"/>
<dbReference type="SUPFAM" id="SSF53474">
    <property type="entry name" value="alpha/beta-Hydrolases"/>
    <property type="match status" value="1"/>
</dbReference>
<feature type="domain" description="AB hydrolase-1" evidence="1">
    <location>
        <begin position="44"/>
        <end position="291"/>
    </location>
</feature>
<comment type="caution">
    <text evidence="2">The sequence shown here is derived from an EMBL/GenBank/DDBJ whole genome shotgun (WGS) entry which is preliminary data.</text>
</comment>
<dbReference type="InterPro" id="IPR029058">
    <property type="entry name" value="AB_hydrolase_fold"/>
</dbReference>
<dbReference type="EMBL" id="VLLI01000008">
    <property type="protein sequence ID" value="TWI98688.1"/>
    <property type="molecule type" value="Genomic_DNA"/>
</dbReference>
<dbReference type="InterPro" id="IPR000073">
    <property type="entry name" value="AB_hydrolase_1"/>
</dbReference>
<accession>A0A562TZL6</accession>
<dbReference type="OrthoDB" id="7172093at2"/>
<dbReference type="InterPro" id="IPR050266">
    <property type="entry name" value="AB_hydrolase_sf"/>
</dbReference>
<dbReference type="PANTHER" id="PTHR43798">
    <property type="entry name" value="MONOACYLGLYCEROL LIPASE"/>
    <property type="match status" value="1"/>
</dbReference>
<name>A0A562TZL6_9SPHI</name>
<gene>
    <name evidence="2" type="ORF">JN11_02876</name>
</gene>